<dbReference type="Pfam" id="PF10604">
    <property type="entry name" value="Polyketide_cyc2"/>
    <property type="match status" value="1"/>
</dbReference>
<dbReference type="EMBL" id="AP022613">
    <property type="protein sequence ID" value="BBZ37131.1"/>
    <property type="molecule type" value="Genomic_DNA"/>
</dbReference>
<gene>
    <name evidence="1" type="ORF">MCNS_01940</name>
</gene>
<dbReference type="RefSeq" id="WP_085235486.1">
    <property type="nucleotide sequence ID" value="NZ_AP022613.1"/>
</dbReference>
<dbReference type="SUPFAM" id="SSF55961">
    <property type="entry name" value="Bet v1-like"/>
    <property type="match status" value="1"/>
</dbReference>
<keyword evidence="2" id="KW-1185">Reference proteome</keyword>
<name>A0A1X1SXM9_9MYCO</name>
<dbReference type="InterPro" id="IPR023393">
    <property type="entry name" value="START-like_dom_sf"/>
</dbReference>
<dbReference type="InterPro" id="IPR019587">
    <property type="entry name" value="Polyketide_cyclase/dehydratase"/>
</dbReference>
<evidence type="ECO:0000313" key="1">
    <source>
        <dbReference type="EMBL" id="BBZ37131.1"/>
    </source>
</evidence>
<protein>
    <submittedName>
        <fullName evidence="1">Uncharacterized protein</fullName>
    </submittedName>
</protein>
<sequence length="144" mass="16183">MTQTVRVSRHIRRPVEDSGAFITDPHKLLSAVSTLSRCRFIESCNDGELWDIYLDSGTVHLGGRVLISPSDGRRLRWRSVRGTRQSFEALVEPDGEGTRFTMSLTFSVTGLGIAWISEMIGRGLVARNLEAIAEEVRHHLEFET</sequence>
<dbReference type="AlphaFoldDB" id="A0A1X1SXM9"/>
<dbReference type="Proteomes" id="UP000467385">
    <property type="component" value="Chromosome"/>
</dbReference>
<dbReference type="STRING" id="44010.AWC00_24750"/>
<accession>A0A1X1SXM9</accession>
<organism evidence="1 2">
    <name type="scientific">Mycobacterium conspicuum</name>
    <dbReference type="NCBI Taxonomy" id="44010"/>
    <lineage>
        <taxon>Bacteria</taxon>
        <taxon>Bacillati</taxon>
        <taxon>Actinomycetota</taxon>
        <taxon>Actinomycetes</taxon>
        <taxon>Mycobacteriales</taxon>
        <taxon>Mycobacteriaceae</taxon>
        <taxon>Mycobacterium</taxon>
    </lineage>
</organism>
<reference evidence="1 2" key="1">
    <citation type="journal article" date="2019" name="Emerg. Microbes Infect.">
        <title>Comprehensive subspecies identification of 175 nontuberculous mycobacteria species based on 7547 genomic profiles.</title>
        <authorList>
            <person name="Matsumoto Y."/>
            <person name="Kinjo T."/>
            <person name="Motooka D."/>
            <person name="Nabeya D."/>
            <person name="Jung N."/>
            <person name="Uechi K."/>
            <person name="Horii T."/>
            <person name="Iida T."/>
            <person name="Fujita J."/>
            <person name="Nakamura S."/>
        </authorList>
    </citation>
    <scope>NUCLEOTIDE SEQUENCE [LARGE SCALE GENOMIC DNA]</scope>
    <source>
        <strain evidence="1 2">JCM 14738</strain>
    </source>
</reference>
<proteinExistence type="predicted"/>
<dbReference type="OrthoDB" id="4724112at2"/>
<evidence type="ECO:0000313" key="2">
    <source>
        <dbReference type="Proteomes" id="UP000467385"/>
    </source>
</evidence>
<dbReference type="Gene3D" id="3.30.530.20">
    <property type="match status" value="1"/>
</dbReference>
<dbReference type="CDD" id="cd07812">
    <property type="entry name" value="SRPBCC"/>
    <property type="match status" value="1"/>
</dbReference>